<dbReference type="PROSITE" id="PS50853">
    <property type="entry name" value="FN3"/>
    <property type="match status" value="1"/>
</dbReference>
<dbReference type="InterPro" id="IPR003961">
    <property type="entry name" value="FN3_dom"/>
</dbReference>
<sequence length="309" mass="35191">MYMADYVNIFIPLVTHTDEQKIYGAKSEIIYIRTNASVPSVPQDPISVSNSSLQIILKWKPPSYPNGNITHYMVSWEQQSEDNELYELDYCLKGLKLPSWTWSPPLVEDHIKHNGTEDEKKIEICCTCPKTDSQIQKELEESAFRKTFENYLHNEVFVQRPAEGSRRRQDLGRVANSTMVAPTTLGLLNMWYRIEIQACNREALTVCSIAAYISARTMPEVKADDIVGPVTHVEENKPPETEEYELDFENMESIPLDPASYSQRDEILGQDNGPSLGFKGNYEEHIPYTHMNGGKKNGRILSMPHSSPS</sequence>
<keyword evidence="3" id="KW-0675">Receptor</keyword>
<gene>
    <name evidence="3" type="ORF">NXF25_003392</name>
</gene>
<name>A0AAW1CDS3_CROAD</name>
<dbReference type="InterPro" id="IPR013783">
    <property type="entry name" value="Ig-like_fold"/>
</dbReference>
<keyword evidence="4" id="KW-1185">Reference proteome</keyword>
<evidence type="ECO:0000313" key="3">
    <source>
        <dbReference type="EMBL" id="KAK9412217.1"/>
    </source>
</evidence>
<reference evidence="3 4" key="1">
    <citation type="journal article" date="2024" name="Proc. Natl. Acad. Sci. U.S.A.">
        <title>The genetic regulatory architecture and epigenomic basis for age-related changes in rattlesnake venom.</title>
        <authorList>
            <person name="Hogan M.P."/>
            <person name="Holding M.L."/>
            <person name="Nystrom G.S."/>
            <person name="Colston T.J."/>
            <person name="Bartlett D.A."/>
            <person name="Mason A.J."/>
            <person name="Ellsworth S.A."/>
            <person name="Rautsaw R.M."/>
            <person name="Lawrence K.C."/>
            <person name="Strickland J.L."/>
            <person name="He B."/>
            <person name="Fraser P."/>
            <person name="Margres M.J."/>
            <person name="Gilbert D.M."/>
            <person name="Gibbs H.L."/>
            <person name="Parkinson C.L."/>
            <person name="Rokyta D.R."/>
        </authorList>
    </citation>
    <scope>NUCLEOTIDE SEQUENCE [LARGE SCALE GENOMIC DNA]</scope>
    <source>
        <strain evidence="3">DRR0105</strain>
    </source>
</reference>
<dbReference type="AlphaFoldDB" id="A0AAW1CDS3"/>
<feature type="region of interest" description="Disordered" evidence="1">
    <location>
        <begin position="287"/>
        <end position="309"/>
    </location>
</feature>
<evidence type="ECO:0000256" key="1">
    <source>
        <dbReference type="SAM" id="MobiDB-lite"/>
    </source>
</evidence>
<proteinExistence type="predicted"/>
<evidence type="ECO:0000313" key="4">
    <source>
        <dbReference type="Proteomes" id="UP001474421"/>
    </source>
</evidence>
<evidence type="ECO:0000259" key="2">
    <source>
        <dbReference type="PROSITE" id="PS50853"/>
    </source>
</evidence>
<dbReference type="EMBL" id="JAOTOJ010000001">
    <property type="protein sequence ID" value="KAK9412217.1"/>
    <property type="molecule type" value="Genomic_DNA"/>
</dbReference>
<dbReference type="CDD" id="cd00063">
    <property type="entry name" value="FN3"/>
    <property type="match status" value="1"/>
</dbReference>
<dbReference type="GO" id="GO:0016301">
    <property type="term" value="F:kinase activity"/>
    <property type="evidence" value="ECO:0007669"/>
    <property type="project" value="UniProtKB-KW"/>
</dbReference>
<organism evidence="3 4">
    <name type="scientific">Crotalus adamanteus</name>
    <name type="common">Eastern diamondback rattlesnake</name>
    <dbReference type="NCBI Taxonomy" id="8729"/>
    <lineage>
        <taxon>Eukaryota</taxon>
        <taxon>Metazoa</taxon>
        <taxon>Chordata</taxon>
        <taxon>Craniata</taxon>
        <taxon>Vertebrata</taxon>
        <taxon>Euteleostomi</taxon>
        <taxon>Lepidosauria</taxon>
        <taxon>Squamata</taxon>
        <taxon>Bifurcata</taxon>
        <taxon>Unidentata</taxon>
        <taxon>Episquamata</taxon>
        <taxon>Toxicofera</taxon>
        <taxon>Serpentes</taxon>
        <taxon>Colubroidea</taxon>
        <taxon>Viperidae</taxon>
        <taxon>Crotalinae</taxon>
        <taxon>Crotalus</taxon>
    </lineage>
</organism>
<accession>A0AAW1CDS3</accession>
<dbReference type="InterPro" id="IPR036116">
    <property type="entry name" value="FN3_sf"/>
</dbReference>
<protein>
    <submittedName>
        <fullName evidence="3">Tyrosine-protein kinase receptor</fullName>
    </submittedName>
</protein>
<dbReference type="SUPFAM" id="SSF49265">
    <property type="entry name" value="Fibronectin type III"/>
    <property type="match status" value="1"/>
</dbReference>
<keyword evidence="3" id="KW-0808">Transferase</keyword>
<feature type="domain" description="Fibronectin type-III" evidence="2">
    <location>
        <begin position="41"/>
        <end position="150"/>
    </location>
</feature>
<keyword evidence="3" id="KW-0418">Kinase</keyword>
<comment type="caution">
    <text evidence="3">The sequence shown here is derived from an EMBL/GenBank/DDBJ whole genome shotgun (WGS) entry which is preliminary data.</text>
</comment>
<dbReference type="Proteomes" id="UP001474421">
    <property type="component" value="Unassembled WGS sequence"/>
</dbReference>
<dbReference type="Gene3D" id="2.60.40.10">
    <property type="entry name" value="Immunoglobulins"/>
    <property type="match status" value="1"/>
</dbReference>